<dbReference type="InterPro" id="IPR011993">
    <property type="entry name" value="PH-like_dom_sf"/>
</dbReference>
<feature type="compositionally biased region" description="Polar residues" evidence="3">
    <location>
        <begin position="248"/>
        <end position="261"/>
    </location>
</feature>
<feature type="compositionally biased region" description="Polar residues" evidence="3">
    <location>
        <begin position="37"/>
        <end position="48"/>
    </location>
</feature>
<proteinExistence type="predicted"/>
<feature type="domain" description="RanBD1" evidence="4">
    <location>
        <begin position="366"/>
        <end position="496"/>
    </location>
</feature>
<feature type="compositionally biased region" description="Polar residues" evidence="3">
    <location>
        <begin position="1"/>
        <end position="13"/>
    </location>
</feature>
<name>A0A5C3F4E9_9BASI</name>
<dbReference type="PROSITE" id="PS50196">
    <property type="entry name" value="RANBD1"/>
    <property type="match status" value="1"/>
</dbReference>
<dbReference type="OrthoDB" id="185618at2759"/>
<dbReference type="EMBL" id="OOIP01000011">
    <property type="protein sequence ID" value="SPO38805.1"/>
    <property type="molecule type" value="Genomic_DNA"/>
</dbReference>
<evidence type="ECO:0000256" key="3">
    <source>
        <dbReference type="SAM" id="MobiDB-lite"/>
    </source>
</evidence>
<feature type="compositionally biased region" description="Low complexity" evidence="3">
    <location>
        <begin position="215"/>
        <end position="241"/>
    </location>
</feature>
<evidence type="ECO:0000313" key="5">
    <source>
        <dbReference type="EMBL" id="SPO38805.1"/>
    </source>
</evidence>
<feature type="compositionally biased region" description="Basic and acidic residues" evidence="3">
    <location>
        <begin position="126"/>
        <end position="139"/>
    </location>
</feature>
<dbReference type="SUPFAM" id="SSF50729">
    <property type="entry name" value="PH domain-like"/>
    <property type="match status" value="1"/>
</dbReference>
<reference evidence="5 6" key="1">
    <citation type="submission" date="2018-03" db="EMBL/GenBank/DDBJ databases">
        <authorList>
            <person name="Guldener U."/>
        </authorList>
    </citation>
    <scope>NUCLEOTIDE SEQUENCE [LARGE SCALE GENOMIC DNA]</scope>
    <source>
        <strain evidence="5 6">DAOM196992</strain>
    </source>
</reference>
<evidence type="ECO:0000256" key="1">
    <source>
        <dbReference type="ARBA" id="ARBA00004123"/>
    </source>
</evidence>
<feature type="compositionally biased region" description="Basic and acidic residues" evidence="3">
    <location>
        <begin position="57"/>
        <end position="76"/>
    </location>
</feature>
<dbReference type="InterPro" id="IPR045255">
    <property type="entry name" value="RanBP1-like"/>
</dbReference>
<dbReference type="Proteomes" id="UP000323386">
    <property type="component" value="Unassembled WGS sequence"/>
</dbReference>
<organism evidence="5 6">
    <name type="scientific">Pseudozyma flocculosa</name>
    <dbReference type="NCBI Taxonomy" id="84751"/>
    <lineage>
        <taxon>Eukaryota</taxon>
        <taxon>Fungi</taxon>
        <taxon>Dikarya</taxon>
        <taxon>Basidiomycota</taxon>
        <taxon>Ustilaginomycotina</taxon>
        <taxon>Ustilaginomycetes</taxon>
        <taxon>Ustilaginales</taxon>
        <taxon>Ustilaginaceae</taxon>
        <taxon>Pseudozyma</taxon>
    </lineage>
</organism>
<dbReference type="Gene3D" id="2.30.29.30">
    <property type="entry name" value="Pleckstrin-homology domain (PH domain)/Phosphotyrosine-binding domain (PTB)"/>
    <property type="match status" value="1"/>
</dbReference>
<gene>
    <name evidence="5" type="ORF">PSFLO_04284</name>
</gene>
<keyword evidence="2" id="KW-0539">Nucleus</keyword>
<feature type="compositionally biased region" description="Low complexity" evidence="3">
    <location>
        <begin position="326"/>
        <end position="344"/>
    </location>
</feature>
<feature type="compositionally biased region" description="Polar residues" evidence="3">
    <location>
        <begin position="77"/>
        <end position="90"/>
    </location>
</feature>
<dbReference type="GO" id="GO:0005634">
    <property type="term" value="C:nucleus"/>
    <property type="evidence" value="ECO:0007669"/>
    <property type="project" value="UniProtKB-SubCell"/>
</dbReference>
<dbReference type="InterPro" id="IPR000156">
    <property type="entry name" value="Ran_bind_dom"/>
</dbReference>
<dbReference type="PANTHER" id="PTHR23138">
    <property type="entry name" value="RAN BINDING PROTEIN"/>
    <property type="match status" value="1"/>
</dbReference>
<accession>A0A5C3F4E9</accession>
<protein>
    <submittedName>
        <fullName evidence="5">Related to YRB2 - Ran-GTPase-binding protein involved in nuclear protein export</fullName>
    </submittedName>
</protein>
<dbReference type="AlphaFoldDB" id="A0A5C3F4E9"/>
<evidence type="ECO:0000256" key="2">
    <source>
        <dbReference type="ARBA" id="ARBA00023242"/>
    </source>
</evidence>
<feature type="compositionally biased region" description="Basic and acidic residues" evidence="3">
    <location>
        <begin position="149"/>
        <end position="160"/>
    </location>
</feature>
<feature type="compositionally biased region" description="Acidic residues" evidence="3">
    <location>
        <begin position="114"/>
        <end position="125"/>
    </location>
</feature>
<dbReference type="SMART" id="SM00160">
    <property type="entry name" value="RanBD"/>
    <property type="match status" value="1"/>
</dbReference>
<dbReference type="Pfam" id="PF00638">
    <property type="entry name" value="Ran_BP1"/>
    <property type="match status" value="1"/>
</dbReference>
<sequence length="496" mass="51129">MSSASHKPATSSPAKDDVASPSKQTSSATAVAPFDTENGQAQHSSTADSPEPSGRTSLDKDGAEEHASRKRERETSLEPSANPSPSTAATPDSLPLKKNRLQNDNSASSRPEDVAEETEPAEESVEDKAKAAPETERVGQIRQKVQDLTWKEGKDGDAAKDSTAPGGKTTEAAEEASTAAAVPGSLSQEAKGAAKVETKSTSSPAETPAPVRTQPTFSSFSASASPFSSVPTPSGSSSTASGKGGFVSSASPFKTFAQGSASPFAKGGGIKPSSLGSSIGGHHETTTISAGSASTSGSSTPKGSNLGFGAFAGASPLKKTMPGPGAKEASPAAADQAPATSVASSKSFSEQLLSEADSATTETKSKDRPALDAAEQEVITGEEDEQSVHSVRAKLYTMADDQSWKERGTGTIRVNVPKSRDGKHSARLVMRADGILRLILNVSLFPGMKCELQEKFVRIVAFEDGNLAHFAIKMSNPTNAVAFMDAVQKQISKLSK</sequence>
<comment type="subcellular location">
    <subcellularLocation>
        <location evidence="1">Nucleus</location>
    </subcellularLocation>
</comment>
<feature type="region of interest" description="Disordered" evidence="3">
    <location>
        <begin position="1"/>
        <end position="386"/>
    </location>
</feature>
<evidence type="ECO:0000259" key="4">
    <source>
        <dbReference type="PROSITE" id="PS50196"/>
    </source>
</evidence>
<keyword evidence="6" id="KW-1185">Reference proteome</keyword>
<evidence type="ECO:0000313" key="6">
    <source>
        <dbReference type="Proteomes" id="UP000323386"/>
    </source>
</evidence>
<dbReference type="PANTHER" id="PTHR23138:SF142">
    <property type="entry name" value="RAN-BINDING PROTEIN 3B-RELATED"/>
    <property type="match status" value="1"/>
</dbReference>
<feature type="compositionally biased region" description="Polar residues" evidence="3">
    <location>
        <begin position="345"/>
        <end position="362"/>
    </location>
</feature>
<dbReference type="CDD" id="cd13180">
    <property type="entry name" value="RanBD_RanBP3"/>
    <property type="match status" value="1"/>
</dbReference>
<feature type="compositionally biased region" description="Low complexity" evidence="3">
    <location>
        <begin position="286"/>
        <end position="300"/>
    </location>
</feature>